<organism evidence="2 3">
    <name type="scientific">Pleurotus eryngii</name>
    <name type="common">Boletus of the steppes</name>
    <dbReference type="NCBI Taxonomy" id="5323"/>
    <lineage>
        <taxon>Eukaryota</taxon>
        <taxon>Fungi</taxon>
        <taxon>Dikarya</taxon>
        <taxon>Basidiomycota</taxon>
        <taxon>Agaricomycotina</taxon>
        <taxon>Agaricomycetes</taxon>
        <taxon>Agaricomycetidae</taxon>
        <taxon>Agaricales</taxon>
        <taxon>Pleurotineae</taxon>
        <taxon>Pleurotaceae</taxon>
        <taxon>Pleurotus</taxon>
    </lineage>
</organism>
<dbReference type="AlphaFoldDB" id="A0A9P6DH63"/>
<evidence type="ECO:0000259" key="1">
    <source>
        <dbReference type="PROSITE" id="PS51502"/>
    </source>
</evidence>
<name>A0A9P6DH63_PLEER</name>
<dbReference type="Pfam" id="PF07876">
    <property type="entry name" value="Dabb"/>
    <property type="match status" value="1"/>
</dbReference>
<reference evidence="2" key="1">
    <citation type="submission" date="2020-11" db="EMBL/GenBank/DDBJ databases">
        <authorList>
            <consortium name="DOE Joint Genome Institute"/>
            <person name="Ahrendt S."/>
            <person name="Riley R."/>
            <person name="Andreopoulos W."/>
            <person name="Labutti K."/>
            <person name="Pangilinan J."/>
            <person name="Ruiz-Duenas F.J."/>
            <person name="Barrasa J.M."/>
            <person name="Sanchez-Garcia M."/>
            <person name="Camarero S."/>
            <person name="Miyauchi S."/>
            <person name="Serrano A."/>
            <person name="Linde D."/>
            <person name="Babiker R."/>
            <person name="Drula E."/>
            <person name="Ayuso-Fernandez I."/>
            <person name="Pacheco R."/>
            <person name="Padilla G."/>
            <person name="Ferreira P."/>
            <person name="Barriuso J."/>
            <person name="Kellner H."/>
            <person name="Castanera R."/>
            <person name="Alfaro M."/>
            <person name="Ramirez L."/>
            <person name="Pisabarro A.G."/>
            <person name="Kuo A."/>
            <person name="Tritt A."/>
            <person name="Lipzen A."/>
            <person name="He G."/>
            <person name="Yan M."/>
            <person name="Ng V."/>
            <person name="Cullen D."/>
            <person name="Martin F."/>
            <person name="Rosso M.-N."/>
            <person name="Henrissat B."/>
            <person name="Hibbett D."/>
            <person name="Martinez A.T."/>
            <person name="Grigoriev I.V."/>
        </authorList>
    </citation>
    <scope>NUCLEOTIDE SEQUENCE</scope>
    <source>
        <strain evidence="2">ATCC 90797</strain>
    </source>
</reference>
<dbReference type="SMART" id="SM00886">
    <property type="entry name" value="Dabb"/>
    <property type="match status" value="1"/>
</dbReference>
<proteinExistence type="predicted"/>
<dbReference type="InterPro" id="IPR011008">
    <property type="entry name" value="Dimeric_a/b-barrel"/>
</dbReference>
<dbReference type="InterPro" id="IPR013097">
    <property type="entry name" value="Dabb"/>
</dbReference>
<accession>A0A9P6DH63</accession>
<dbReference type="SUPFAM" id="SSF54909">
    <property type="entry name" value="Dimeric alpha+beta barrel"/>
    <property type="match status" value="1"/>
</dbReference>
<feature type="domain" description="Stress-response A/B barrel" evidence="1">
    <location>
        <begin position="94"/>
        <end position="191"/>
    </location>
</feature>
<dbReference type="PROSITE" id="PS51502">
    <property type="entry name" value="S_R_A_B_BARREL"/>
    <property type="match status" value="1"/>
</dbReference>
<evidence type="ECO:0000313" key="2">
    <source>
        <dbReference type="EMBL" id="KAF9496973.1"/>
    </source>
</evidence>
<dbReference type="Proteomes" id="UP000807025">
    <property type="component" value="Unassembled WGS sequence"/>
</dbReference>
<keyword evidence="3" id="KW-1185">Reference proteome</keyword>
<gene>
    <name evidence="2" type="ORF">BDN71DRAFT_1445326</name>
</gene>
<dbReference type="OrthoDB" id="42919at2759"/>
<protein>
    <recommendedName>
        <fullName evidence="1">Stress-response A/B barrel domain-containing protein</fullName>
    </recommendedName>
</protein>
<dbReference type="EMBL" id="MU154547">
    <property type="protein sequence ID" value="KAF9496973.1"/>
    <property type="molecule type" value="Genomic_DNA"/>
</dbReference>
<dbReference type="Gene3D" id="3.30.70.100">
    <property type="match status" value="1"/>
</dbReference>
<sequence>MIVGGSLARQMPGSDPRAVALLHHRVKFDVMITRDVDVDVQPPCATGYGISRPPSLYKSPSKWDSGFDIALVRPTDRPTDPRRHFASIADNMTIIHFALSKFKPDVDAAAKDAIFQKAGELLKQLDVPGLIRVNVGPPADSTLAGGYEFALTAEFEDARSFQAYLPHPAHIKLLKLTKGLTIPSSLISYQIDTSKKVAAKL</sequence>
<evidence type="ECO:0000313" key="3">
    <source>
        <dbReference type="Proteomes" id="UP000807025"/>
    </source>
</evidence>
<comment type="caution">
    <text evidence="2">The sequence shown here is derived from an EMBL/GenBank/DDBJ whole genome shotgun (WGS) entry which is preliminary data.</text>
</comment>